<dbReference type="EMBL" id="JRKL02001674">
    <property type="protein sequence ID" value="KAF3962695.1"/>
    <property type="molecule type" value="Genomic_DNA"/>
</dbReference>
<evidence type="ECO:0000313" key="1">
    <source>
        <dbReference type="EMBL" id="KAF3962695.1"/>
    </source>
</evidence>
<sequence>MGLCRPLLPKPPPHHTPKLTTTEVAGAVRGAWKHTGAAVSHDPKAAEQQTFVSSEGINQALLSSEDINQALFRDVGYGGRCL</sequence>
<comment type="caution">
    <text evidence="1">The sequence shown here is derived from an EMBL/GenBank/DDBJ whole genome shotgun (WGS) entry which is preliminary data.</text>
</comment>
<proteinExistence type="predicted"/>
<dbReference type="Proteomes" id="UP000737018">
    <property type="component" value="Unassembled WGS sequence"/>
</dbReference>
<gene>
    <name evidence="1" type="ORF">CMV_012825</name>
</gene>
<name>A0A8J4VML1_9ROSI</name>
<evidence type="ECO:0000313" key="2">
    <source>
        <dbReference type="Proteomes" id="UP000737018"/>
    </source>
</evidence>
<organism evidence="1 2">
    <name type="scientific">Castanea mollissima</name>
    <name type="common">Chinese chestnut</name>
    <dbReference type="NCBI Taxonomy" id="60419"/>
    <lineage>
        <taxon>Eukaryota</taxon>
        <taxon>Viridiplantae</taxon>
        <taxon>Streptophyta</taxon>
        <taxon>Embryophyta</taxon>
        <taxon>Tracheophyta</taxon>
        <taxon>Spermatophyta</taxon>
        <taxon>Magnoliopsida</taxon>
        <taxon>eudicotyledons</taxon>
        <taxon>Gunneridae</taxon>
        <taxon>Pentapetalae</taxon>
        <taxon>rosids</taxon>
        <taxon>fabids</taxon>
        <taxon>Fagales</taxon>
        <taxon>Fagaceae</taxon>
        <taxon>Castanea</taxon>
    </lineage>
</organism>
<reference evidence="1" key="1">
    <citation type="submission" date="2020-03" db="EMBL/GenBank/DDBJ databases">
        <title>Castanea mollissima Vanexum genome sequencing.</title>
        <authorList>
            <person name="Staton M."/>
        </authorList>
    </citation>
    <scope>NUCLEOTIDE SEQUENCE</scope>
    <source>
        <tissue evidence="1">Leaf</tissue>
    </source>
</reference>
<dbReference type="AlphaFoldDB" id="A0A8J4VML1"/>
<accession>A0A8J4VML1</accession>
<protein>
    <submittedName>
        <fullName evidence="1">Uncharacterized protein</fullName>
    </submittedName>
</protein>
<keyword evidence="2" id="KW-1185">Reference proteome</keyword>